<name>A0ACB8R9A5_9AGAM</name>
<organism evidence="1 2">
    <name type="scientific">Auriscalpium vulgare</name>
    <dbReference type="NCBI Taxonomy" id="40419"/>
    <lineage>
        <taxon>Eukaryota</taxon>
        <taxon>Fungi</taxon>
        <taxon>Dikarya</taxon>
        <taxon>Basidiomycota</taxon>
        <taxon>Agaricomycotina</taxon>
        <taxon>Agaricomycetes</taxon>
        <taxon>Russulales</taxon>
        <taxon>Auriscalpiaceae</taxon>
        <taxon>Auriscalpium</taxon>
    </lineage>
</organism>
<dbReference type="EMBL" id="MU276223">
    <property type="protein sequence ID" value="KAI0040148.1"/>
    <property type="molecule type" value="Genomic_DNA"/>
</dbReference>
<evidence type="ECO:0000313" key="2">
    <source>
        <dbReference type="Proteomes" id="UP000814033"/>
    </source>
</evidence>
<sequence>MAQTTSFRYSGLVNRTKSSTTLKPIALIVSFQGDLPDDLVSTEVPLEISVSIPRGLASFTAPALRILPAAADVTQDGMELEGAGFESDEGSEFDDKDWAQTVSVPFLPLAQDFDVVSQVSWGKLACAVQDWLISPESCLSESHWSWGVDLFWLAFIAAYPTFPLGEWPSWNRRIPFNSPFLNSRMNIGIEGSDITEAERRWTLWQDFSRQISLFYPYPLIAT</sequence>
<accession>A0ACB8R9A5</accession>
<keyword evidence="2" id="KW-1185">Reference proteome</keyword>
<comment type="caution">
    <text evidence="1">The sequence shown here is derived from an EMBL/GenBank/DDBJ whole genome shotgun (WGS) entry which is preliminary data.</text>
</comment>
<dbReference type="Proteomes" id="UP000814033">
    <property type="component" value="Unassembled WGS sequence"/>
</dbReference>
<gene>
    <name evidence="1" type="ORF">FA95DRAFT_1650771</name>
</gene>
<protein>
    <submittedName>
        <fullName evidence="1">Uncharacterized protein</fullName>
    </submittedName>
</protein>
<proteinExistence type="predicted"/>
<reference evidence="1" key="2">
    <citation type="journal article" date="2022" name="New Phytol.">
        <title>Evolutionary transition to the ectomycorrhizal habit in the genomes of a hyperdiverse lineage of mushroom-forming fungi.</title>
        <authorList>
            <person name="Looney B."/>
            <person name="Miyauchi S."/>
            <person name="Morin E."/>
            <person name="Drula E."/>
            <person name="Courty P.E."/>
            <person name="Kohler A."/>
            <person name="Kuo A."/>
            <person name="LaButti K."/>
            <person name="Pangilinan J."/>
            <person name="Lipzen A."/>
            <person name="Riley R."/>
            <person name="Andreopoulos W."/>
            <person name="He G."/>
            <person name="Johnson J."/>
            <person name="Nolan M."/>
            <person name="Tritt A."/>
            <person name="Barry K.W."/>
            <person name="Grigoriev I.V."/>
            <person name="Nagy L.G."/>
            <person name="Hibbett D."/>
            <person name="Henrissat B."/>
            <person name="Matheny P.B."/>
            <person name="Labbe J."/>
            <person name="Martin F.M."/>
        </authorList>
    </citation>
    <scope>NUCLEOTIDE SEQUENCE</scope>
    <source>
        <strain evidence="1">FP105234-sp</strain>
    </source>
</reference>
<reference evidence="1" key="1">
    <citation type="submission" date="2021-02" db="EMBL/GenBank/DDBJ databases">
        <authorList>
            <consortium name="DOE Joint Genome Institute"/>
            <person name="Ahrendt S."/>
            <person name="Looney B.P."/>
            <person name="Miyauchi S."/>
            <person name="Morin E."/>
            <person name="Drula E."/>
            <person name="Courty P.E."/>
            <person name="Chicoki N."/>
            <person name="Fauchery L."/>
            <person name="Kohler A."/>
            <person name="Kuo A."/>
            <person name="Labutti K."/>
            <person name="Pangilinan J."/>
            <person name="Lipzen A."/>
            <person name="Riley R."/>
            <person name="Andreopoulos W."/>
            <person name="He G."/>
            <person name="Johnson J."/>
            <person name="Barry K.W."/>
            <person name="Grigoriev I.V."/>
            <person name="Nagy L."/>
            <person name="Hibbett D."/>
            <person name="Henrissat B."/>
            <person name="Matheny P.B."/>
            <person name="Labbe J."/>
            <person name="Martin F."/>
        </authorList>
    </citation>
    <scope>NUCLEOTIDE SEQUENCE</scope>
    <source>
        <strain evidence="1">FP105234-sp</strain>
    </source>
</reference>
<evidence type="ECO:0000313" key="1">
    <source>
        <dbReference type="EMBL" id="KAI0040148.1"/>
    </source>
</evidence>